<feature type="compositionally biased region" description="Basic and acidic residues" evidence="8">
    <location>
        <begin position="262"/>
        <end position="272"/>
    </location>
</feature>
<comment type="function">
    <text evidence="6 7">Recruits TFIIH to the initiation complex and stimulates the RNA polymerase II C-terminal domain kinase and DNA-dependent ATPase activities of TFIIH. Both TFIIH and TFIIE are required for promoter clearance by RNA polymerase.</text>
</comment>
<keyword evidence="3 7" id="KW-0238">DNA-binding</keyword>
<protein>
    <recommendedName>
        <fullName evidence="7">Transcription initiation factor IIE subunit beta</fullName>
    </recommendedName>
</protein>
<dbReference type="GO" id="GO:0006367">
    <property type="term" value="P:transcription initiation at RNA polymerase II promoter"/>
    <property type="evidence" value="ECO:0007669"/>
    <property type="project" value="UniProtKB-UniRule"/>
</dbReference>
<evidence type="ECO:0000256" key="2">
    <source>
        <dbReference type="ARBA" id="ARBA00023015"/>
    </source>
</evidence>
<keyword evidence="5 7" id="KW-0539">Nucleus</keyword>
<feature type="domain" description="TFIIE beta" evidence="9">
    <location>
        <begin position="65"/>
        <end position="162"/>
    </location>
</feature>
<reference evidence="10 11" key="1">
    <citation type="submission" date="2018-06" db="EMBL/GenBank/DDBJ databases">
        <title>Complete Genomes of Monosporascus.</title>
        <authorList>
            <person name="Robinson A.J."/>
            <person name="Natvig D.O."/>
        </authorList>
    </citation>
    <scope>NUCLEOTIDE SEQUENCE [LARGE SCALE GENOMIC DNA]</scope>
    <source>
        <strain evidence="10 11">CBS 110550</strain>
    </source>
</reference>
<dbReference type="PANTHER" id="PTHR12716">
    <property type="entry name" value="TRANSCRIPTION INITIATION FACTOR IIE, BETA SUBUNIT"/>
    <property type="match status" value="1"/>
</dbReference>
<evidence type="ECO:0000256" key="7">
    <source>
        <dbReference type="PIRNR" id="PIRNR016398"/>
    </source>
</evidence>
<feature type="region of interest" description="Disordered" evidence="8">
    <location>
        <begin position="1"/>
        <end position="64"/>
    </location>
</feature>
<dbReference type="Pfam" id="PF02186">
    <property type="entry name" value="TFIIE_beta"/>
    <property type="match status" value="1"/>
</dbReference>
<dbReference type="STRING" id="155417.A0A4Q4T6I6"/>
<proteinExistence type="inferred from homology"/>
<dbReference type="InterPro" id="IPR016656">
    <property type="entry name" value="TFIIE-bsu"/>
</dbReference>
<dbReference type="PANTHER" id="PTHR12716:SF8">
    <property type="entry name" value="TRANSCRIPTION INITIATION FACTOR IIE SUBUNIT BETA"/>
    <property type="match status" value="1"/>
</dbReference>
<evidence type="ECO:0000313" key="11">
    <source>
        <dbReference type="Proteomes" id="UP000293360"/>
    </source>
</evidence>
<evidence type="ECO:0000256" key="4">
    <source>
        <dbReference type="ARBA" id="ARBA00023163"/>
    </source>
</evidence>
<keyword evidence="2 7" id="KW-0805">Transcription regulation</keyword>
<keyword evidence="4 7" id="KW-0804">Transcription</keyword>
<name>A0A4Q4T6I6_9PEZI</name>
<dbReference type="AlphaFoldDB" id="A0A4Q4T6I6"/>
<comment type="subunit">
    <text evidence="7">Tetramer of two alpha and two beta chains.</text>
</comment>
<evidence type="ECO:0000256" key="1">
    <source>
        <dbReference type="ARBA" id="ARBA00004123"/>
    </source>
</evidence>
<sequence>MSNLAASAKLGPGNKRLAPPSPSPSNASNASRTDGTPSKRQKRDGVAAASVRDIRGASPTPTPAAMAAANTSYGNDMLTHLSYAVDFLKSKGAPKTLQEILDHLSLQHTPESQQQQFAALMRKHPRMQFTPAPRPKDGSKDKQQQLSWKLGKYEFRPKIPGVKSKVSLLEHLQAKTDASALAVKDLKDGWPDCDQAIDELEAEHRILVVRTRKENHAKFIWIDDPRLAHRVDPEFKAMWHRVEVPGVDDIVRKLTAVGQKPASEDPRLKKIETAATKQKPKRRGNRGSKPQQNVHMSHLLQDYSGHRKG</sequence>
<dbReference type="GO" id="GO:0001097">
    <property type="term" value="F:TFIIH-class transcription factor complex binding"/>
    <property type="evidence" value="ECO:0007669"/>
    <property type="project" value="TreeGrafter"/>
</dbReference>
<dbReference type="GO" id="GO:0005673">
    <property type="term" value="C:transcription factor TFIIE complex"/>
    <property type="evidence" value="ECO:0007669"/>
    <property type="project" value="UniProtKB-UniRule"/>
</dbReference>
<evidence type="ECO:0000256" key="6">
    <source>
        <dbReference type="ARBA" id="ARBA00025581"/>
    </source>
</evidence>
<evidence type="ECO:0000313" key="10">
    <source>
        <dbReference type="EMBL" id="RYO98805.1"/>
    </source>
</evidence>
<comment type="caution">
    <text evidence="10">The sequence shown here is derived from an EMBL/GenBank/DDBJ whole genome shotgun (WGS) entry which is preliminary data.</text>
</comment>
<dbReference type="EMBL" id="QJNU01000447">
    <property type="protein sequence ID" value="RYO98805.1"/>
    <property type="molecule type" value="Genomic_DNA"/>
</dbReference>
<feature type="region of interest" description="Disordered" evidence="8">
    <location>
        <begin position="260"/>
        <end position="309"/>
    </location>
</feature>
<dbReference type="Pfam" id="PF18121">
    <property type="entry name" value="TFA2_Winged_2"/>
    <property type="match status" value="1"/>
</dbReference>
<evidence type="ECO:0000256" key="3">
    <source>
        <dbReference type="ARBA" id="ARBA00023125"/>
    </source>
</evidence>
<dbReference type="Pfam" id="PF22254">
    <property type="entry name" value="TFA2_E-tether"/>
    <property type="match status" value="1"/>
</dbReference>
<evidence type="ECO:0000256" key="5">
    <source>
        <dbReference type="ARBA" id="ARBA00023242"/>
    </source>
</evidence>
<evidence type="ECO:0000256" key="8">
    <source>
        <dbReference type="SAM" id="MobiDB-lite"/>
    </source>
</evidence>
<dbReference type="PIRSF" id="PIRSF016398">
    <property type="entry name" value="TFIIE-beta"/>
    <property type="match status" value="1"/>
</dbReference>
<organism evidence="10 11">
    <name type="scientific">Monosporascus ibericus</name>
    <dbReference type="NCBI Taxonomy" id="155417"/>
    <lineage>
        <taxon>Eukaryota</taxon>
        <taxon>Fungi</taxon>
        <taxon>Dikarya</taxon>
        <taxon>Ascomycota</taxon>
        <taxon>Pezizomycotina</taxon>
        <taxon>Sordariomycetes</taxon>
        <taxon>Xylariomycetidae</taxon>
        <taxon>Xylariales</taxon>
        <taxon>Xylariales incertae sedis</taxon>
        <taxon>Monosporascus</taxon>
    </lineage>
</organism>
<dbReference type="OrthoDB" id="5323195at2759"/>
<dbReference type="Proteomes" id="UP000293360">
    <property type="component" value="Unassembled WGS sequence"/>
</dbReference>
<dbReference type="InterPro" id="IPR040501">
    <property type="entry name" value="TFA2_Winged_2"/>
</dbReference>
<gene>
    <name evidence="10" type="ORF">DL764_006993</name>
</gene>
<dbReference type="InterPro" id="IPR003166">
    <property type="entry name" value="TFIIE_bsu_DNA-bd"/>
</dbReference>
<comment type="subcellular location">
    <subcellularLocation>
        <location evidence="1 7">Nucleus</location>
    </subcellularLocation>
</comment>
<keyword evidence="11" id="KW-1185">Reference proteome</keyword>
<accession>A0A4Q4T6I6</accession>
<evidence type="ECO:0000259" key="9">
    <source>
        <dbReference type="PROSITE" id="PS51351"/>
    </source>
</evidence>
<dbReference type="GO" id="GO:0003677">
    <property type="term" value="F:DNA binding"/>
    <property type="evidence" value="ECO:0007669"/>
    <property type="project" value="UniProtKB-UniRule"/>
</dbReference>
<comment type="similarity">
    <text evidence="7">Belongs to the TFIIE beta subunit family.</text>
</comment>
<dbReference type="PROSITE" id="PS51351">
    <property type="entry name" value="TFIIE_BETA_C"/>
    <property type="match status" value="1"/>
</dbReference>
<dbReference type="InterPro" id="IPR054600">
    <property type="entry name" value="TFA2_E-tether"/>
</dbReference>